<proteinExistence type="predicted"/>
<dbReference type="Gene3D" id="1.10.150.50">
    <property type="entry name" value="Transcription Factor, Ets-1"/>
    <property type="match status" value="1"/>
</dbReference>
<evidence type="ECO:0000256" key="1">
    <source>
        <dbReference type="SAM" id="MobiDB-lite"/>
    </source>
</evidence>
<name>A0A0L7LRQ8_OPEBR</name>
<evidence type="ECO:0000313" key="3">
    <source>
        <dbReference type="EMBL" id="KOB78137.1"/>
    </source>
</evidence>
<evidence type="ECO:0000313" key="4">
    <source>
        <dbReference type="Proteomes" id="UP000037510"/>
    </source>
</evidence>
<protein>
    <submittedName>
        <fullName evidence="3">Transcription factor BmEts</fullName>
    </submittedName>
</protein>
<dbReference type="AlphaFoldDB" id="A0A0L7LRQ8"/>
<feature type="compositionally biased region" description="Basic residues" evidence="1">
    <location>
        <begin position="258"/>
        <end position="279"/>
    </location>
</feature>
<dbReference type="STRING" id="104452.A0A0L7LRQ8"/>
<dbReference type="GO" id="GO:0043565">
    <property type="term" value="F:sequence-specific DNA binding"/>
    <property type="evidence" value="ECO:0007669"/>
    <property type="project" value="InterPro"/>
</dbReference>
<dbReference type="OrthoDB" id="5975550at2759"/>
<sequence length="314" mass="36481">MIDYARPYEQNMCDVYFPPTPTAPERLDNFQVFRKGTASHIYGNYYSTPTYDAYADPDIDSTVSVYHNMVSCRDYNYRDDWKKKFVHEWTEEDSVAWIIDAVQCMGISEFDVPYHNFRISGLELRSLKREDVQQRMAHLSIEPSLSRRIADNIFEKLHVRLNDDIMANATYERSMFRYADTSDPYQQDSAQTVLDLDSIDHKNRVYTSDYRPNDSRLLAACDSSDDQEDAFRTSENASPECSYGSDGSKSGDEDAMRKMPKRPPGRPKGSGRKMMKRPRSVSVPEFLRNLLLDPKYCPTIIKWEDHSLGKFRLV</sequence>
<keyword evidence="4" id="KW-1185">Reference proteome</keyword>
<dbReference type="InterPro" id="IPR003118">
    <property type="entry name" value="Pointed_dom"/>
</dbReference>
<feature type="region of interest" description="Disordered" evidence="1">
    <location>
        <begin position="227"/>
        <end position="279"/>
    </location>
</feature>
<dbReference type="EMBL" id="JTDY01000233">
    <property type="protein sequence ID" value="KOB78137.1"/>
    <property type="molecule type" value="Genomic_DNA"/>
</dbReference>
<reference evidence="3 4" key="1">
    <citation type="journal article" date="2015" name="Genome Biol. Evol.">
        <title>The genome of winter moth (Operophtera brumata) provides a genomic perspective on sexual dimorphism and phenology.</title>
        <authorList>
            <person name="Derks M.F."/>
            <person name="Smit S."/>
            <person name="Salis L."/>
            <person name="Schijlen E."/>
            <person name="Bossers A."/>
            <person name="Mateman C."/>
            <person name="Pijl A.S."/>
            <person name="de Ridder D."/>
            <person name="Groenen M.A."/>
            <person name="Visser M.E."/>
            <person name="Megens H.J."/>
        </authorList>
    </citation>
    <scope>NUCLEOTIDE SEQUENCE [LARGE SCALE GENOMIC DNA]</scope>
    <source>
        <strain evidence="3">WM2013NL</strain>
        <tissue evidence="3">Head and thorax</tissue>
    </source>
</reference>
<accession>A0A0L7LRQ8</accession>
<gene>
    <name evidence="3" type="ORF">OBRU01_01179</name>
</gene>
<dbReference type="SUPFAM" id="SSF47769">
    <property type="entry name" value="SAM/Pointed domain"/>
    <property type="match status" value="1"/>
</dbReference>
<dbReference type="Proteomes" id="UP000037510">
    <property type="component" value="Unassembled WGS sequence"/>
</dbReference>
<evidence type="ECO:0000259" key="2">
    <source>
        <dbReference type="PROSITE" id="PS51433"/>
    </source>
</evidence>
<organism evidence="3 4">
    <name type="scientific">Operophtera brumata</name>
    <name type="common">Winter moth</name>
    <name type="synonym">Phalaena brumata</name>
    <dbReference type="NCBI Taxonomy" id="104452"/>
    <lineage>
        <taxon>Eukaryota</taxon>
        <taxon>Metazoa</taxon>
        <taxon>Ecdysozoa</taxon>
        <taxon>Arthropoda</taxon>
        <taxon>Hexapoda</taxon>
        <taxon>Insecta</taxon>
        <taxon>Pterygota</taxon>
        <taxon>Neoptera</taxon>
        <taxon>Endopterygota</taxon>
        <taxon>Lepidoptera</taxon>
        <taxon>Glossata</taxon>
        <taxon>Ditrysia</taxon>
        <taxon>Geometroidea</taxon>
        <taxon>Geometridae</taxon>
        <taxon>Larentiinae</taxon>
        <taxon>Operophtera</taxon>
    </lineage>
</organism>
<dbReference type="InterPro" id="IPR013761">
    <property type="entry name" value="SAM/pointed_sf"/>
</dbReference>
<feature type="domain" description="PNT" evidence="2">
    <location>
        <begin position="68"/>
        <end position="164"/>
    </location>
</feature>
<dbReference type="PROSITE" id="PS51433">
    <property type="entry name" value="PNT"/>
    <property type="match status" value="1"/>
</dbReference>
<comment type="caution">
    <text evidence="3">The sequence shown here is derived from an EMBL/GenBank/DDBJ whole genome shotgun (WGS) entry which is preliminary data.</text>
</comment>